<name>A0A2W1JI03_9CYAN</name>
<dbReference type="EMBL" id="PQWO01000007">
    <property type="protein sequence ID" value="PZD73139.1"/>
    <property type="molecule type" value="Genomic_DNA"/>
</dbReference>
<organism evidence="1 2">
    <name type="scientific">Acaryochloris thomasi RCC1774</name>
    <dbReference type="NCBI Taxonomy" id="1764569"/>
    <lineage>
        <taxon>Bacteria</taxon>
        <taxon>Bacillati</taxon>
        <taxon>Cyanobacteriota</taxon>
        <taxon>Cyanophyceae</taxon>
        <taxon>Acaryochloridales</taxon>
        <taxon>Acaryochloridaceae</taxon>
        <taxon>Acaryochloris</taxon>
        <taxon>Acaryochloris thomasi</taxon>
    </lineage>
</organism>
<evidence type="ECO:0000313" key="2">
    <source>
        <dbReference type="Proteomes" id="UP000248857"/>
    </source>
</evidence>
<sequence length="36" mass="3964">MIAIGRQLTLWYITEANSARGIGELITYCGCTTSKK</sequence>
<comment type="caution">
    <text evidence="1">The sequence shown here is derived from an EMBL/GenBank/DDBJ whole genome shotgun (WGS) entry which is preliminary data.</text>
</comment>
<keyword evidence="2" id="KW-1185">Reference proteome</keyword>
<protein>
    <submittedName>
        <fullName evidence="1">Uncharacterized protein</fullName>
    </submittedName>
</protein>
<dbReference type="AlphaFoldDB" id="A0A2W1JI03"/>
<evidence type="ECO:0000313" key="1">
    <source>
        <dbReference type="EMBL" id="PZD73139.1"/>
    </source>
</evidence>
<gene>
    <name evidence="1" type="ORF">C1752_02756</name>
</gene>
<proteinExistence type="predicted"/>
<dbReference type="Proteomes" id="UP000248857">
    <property type="component" value="Unassembled WGS sequence"/>
</dbReference>
<reference evidence="1 2" key="1">
    <citation type="journal article" date="2018" name="Sci. Rep.">
        <title>A novel species of the marine cyanobacterium Acaryochloris with a unique pigment content and lifestyle.</title>
        <authorList>
            <person name="Partensky F."/>
            <person name="Six C."/>
            <person name="Ratin M."/>
            <person name="Garczarek L."/>
            <person name="Vaulot D."/>
            <person name="Probert I."/>
            <person name="Calteau A."/>
            <person name="Gourvil P."/>
            <person name="Marie D."/>
            <person name="Grebert T."/>
            <person name="Bouchier C."/>
            <person name="Le Panse S."/>
            <person name="Gachenot M."/>
            <person name="Rodriguez F."/>
            <person name="Garrido J.L."/>
        </authorList>
    </citation>
    <scope>NUCLEOTIDE SEQUENCE [LARGE SCALE GENOMIC DNA]</scope>
    <source>
        <strain evidence="1 2">RCC1774</strain>
    </source>
</reference>
<accession>A0A2W1JI03</accession>